<dbReference type="InterPro" id="IPR013785">
    <property type="entry name" value="Aldolase_TIM"/>
</dbReference>
<dbReference type="InterPro" id="IPR007197">
    <property type="entry name" value="rSAM"/>
</dbReference>
<dbReference type="EMBL" id="JBBMFA010000096">
    <property type="protein sequence ID" value="MEQ2520819.1"/>
    <property type="molecule type" value="Genomic_DNA"/>
</dbReference>
<dbReference type="Gene3D" id="3.20.20.70">
    <property type="entry name" value="Aldolase class I"/>
    <property type="match status" value="1"/>
</dbReference>
<dbReference type="PANTHER" id="PTHR30352">
    <property type="entry name" value="PYRUVATE FORMATE-LYASE-ACTIVATING ENZYME"/>
    <property type="match status" value="1"/>
</dbReference>
<comment type="caution">
    <text evidence="8">The sequence shown here is derived from an EMBL/GenBank/DDBJ whole genome shotgun (WGS) entry which is preliminary data.</text>
</comment>
<proteinExistence type="predicted"/>
<name>A0ABV1GG70_9FIRM</name>
<keyword evidence="9" id="KW-1185">Reference proteome</keyword>
<dbReference type="SFLD" id="SFLDS00029">
    <property type="entry name" value="Radical_SAM"/>
    <property type="match status" value="2"/>
</dbReference>
<evidence type="ECO:0000259" key="7">
    <source>
        <dbReference type="PROSITE" id="PS51918"/>
    </source>
</evidence>
<dbReference type="SUPFAM" id="SSF102114">
    <property type="entry name" value="Radical SAM enzymes"/>
    <property type="match status" value="1"/>
</dbReference>
<dbReference type="InterPro" id="IPR058240">
    <property type="entry name" value="rSAM_sf"/>
</dbReference>
<accession>A0ABV1GG70</accession>
<evidence type="ECO:0000256" key="1">
    <source>
        <dbReference type="ARBA" id="ARBA00001966"/>
    </source>
</evidence>
<dbReference type="SFLD" id="SFLDG01067">
    <property type="entry name" value="SPASM/twitch_domain_containing"/>
    <property type="match status" value="1"/>
</dbReference>
<dbReference type="InterPro" id="IPR034457">
    <property type="entry name" value="Organic_radical-activating"/>
</dbReference>
<feature type="domain" description="Radical SAM core" evidence="7">
    <location>
        <begin position="13"/>
        <end position="229"/>
    </location>
</feature>
<organism evidence="8 9">
    <name type="scientific">Ruthenibacterium intestinale</name>
    <dbReference type="NCBI Taxonomy" id="3133163"/>
    <lineage>
        <taxon>Bacteria</taxon>
        <taxon>Bacillati</taxon>
        <taxon>Bacillota</taxon>
        <taxon>Clostridia</taxon>
        <taxon>Eubacteriales</taxon>
        <taxon>Oscillospiraceae</taxon>
        <taxon>Ruthenibacterium</taxon>
    </lineage>
</organism>
<dbReference type="CDD" id="cd01335">
    <property type="entry name" value="Radical_SAM"/>
    <property type="match status" value="1"/>
</dbReference>
<evidence type="ECO:0000256" key="3">
    <source>
        <dbReference type="ARBA" id="ARBA00022691"/>
    </source>
</evidence>
<gene>
    <name evidence="8" type="ORF">WMO24_10325</name>
</gene>
<comment type="cofactor">
    <cofactor evidence="1">
        <name>[4Fe-4S] cluster</name>
        <dbReference type="ChEBI" id="CHEBI:49883"/>
    </cofactor>
</comment>
<dbReference type="PROSITE" id="PS51918">
    <property type="entry name" value="RADICAL_SAM"/>
    <property type="match status" value="1"/>
</dbReference>
<evidence type="ECO:0000256" key="2">
    <source>
        <dbReference type="ARBA" id="ARBA00022485"/>
    </source>
</evidence>
<dbReference type="SFLD" id="SFLDG01094">
    <property type="entry name" value="Uncharacterised_Radical_SAM_Su"/>
    <property type="match status" value="1"/>
</dbReference>
<evidence type="ECO:0000256" key="6">
    <source>
        <dbReference type="ARBA" id="ARBA00023014"/>
    </source>
</evidence>
<dbReference type="Pfam" id="PF04055">
    <property type="entry name" value="Radical_SAM"/>
    <property type="match status" value="1"/>
</dbReference>
<keyword evidence="6" id="KW-0411">Iron-sulfur</keyword>
<dbReference type="RefSeq" id="WP_349216365.1">
    <property type="nucleotide sequence ID" value="NZ_JBBMFA010000096.1"/>
</dbReference>
<dbReference type="NCBIfam" id="TIGR02495">
    <property type="entry name" value="NrdG2"/>
    <property type="match status" value="1"/>
</dbReference>
<keyword evidence="5" id="KW-0408">Iron</keyword>
<keyword evidence="2" id="KW-0004">4Fe-4S</keyword>
<keyword evidence="4" id="KW-0479">Metal-binding</keyword>
<sequence length="229" mass="26140">MELIGLQKLTLLDDPGHVACTVFVQGCNFRCPFCHNSELIPLHTAAPPLRQEEFFAFLKSRVGVLDSVCLTGGEPLLWQETENLLMRIRELGYRIKLDTNGSFPDRLERVVHSGLVDCVAMDIKNSPDRYAETIGWDRAPFQQVQRSAAFLLSGEVEYEFRTTVARELHDEMSMDEIGRWLRGANRYFLQNFVCSQQVPDQSLTPFDQEGLAHLLQTLRQWIPNAQARG</sequence>
<dbReference type="InterPro" id="IPR012840">
    <property type="entry name" value="NrdG2"/>
</dbReference>
<reference evidence="8 9" key="1">
    <citation type="submission" date="2024-03" db="EMBL/GenBank/DDBJ databases">
        <title>Human intestinal bacterial collection.</title>
        <authorList>
            <person name="Pauvert C."/>
            <person name="Hitch T.C.A."/>
            <person name="Clavel T."/>
        </authorList>
    </citation>
    <scope>NUCLEOTIDE SEQUENCE [LARGE SCALE GENOMIC DNA]</scope>
    <source>
        <strain evidence="8 9">CLA-JM-H11</strain>
    </source>
</reference>
<dbReference type="PANTHER" id="PTHR30352:SF13">
    <property type="entry name" value="GLYCYL-RADICAL ENZYME ACTIVATING ENZYME YJJW-RELATED"/>
    <property type="match status" value="1"/>
</dbReference>
<dbReference type="Proteomes" id="UP001477672">
    <property type="component" value="Unassembled WGS sequence"/>
</dbReference>
<protein>
    <submittedName>
        <fullName evidence="8">Anaerobic ribonucleoside-triphosphate reductase activating protein</fullName>
    </submittedName>
</protein>
<evidence type="ECO:0000313" key="8">
    <source>
        <dbReference type="EMBL" id="MEQ2520819.1"/>
    </source>
</evidence>
<keyword evidence="3" id="KW-0949">S-adenosyl-L-methionine</keyword>
<evidence type="ECO:0000313" key="9">
    <source>
        <dbReference type="Proteomes" id="UP001477672"/>
    </source>
</evidence>
<evidence type="ECO:0000256" key="4">
    <source>
        <dbReference type="ARBA" id="ARBA00022723"/>
    </source>
</evidence>
<evidence type="ECO:0000256" key="5">
    <source>
        <dbReference type="ARBA" id="ARBA00023004"/>
    </source>
</evidence>